<name>A0A245ZVM7_9SPHN</name>
<dbReference type="GO" id="GO:0009103">
    <property type="term" value="P:lipopolysaccharide biosynthetic process"/>
    <property type="evidence" value="ECO:0007669"/>
    <property type="project" value="TreeGrafter"/>
</dbReference>
<sequence>MGDERTTIASIGIDGFNLALPQGTGVATYGMALAQAVRSLGMPLHGLFGVPIGRDPRLREILFYEAMGRGMPPRRAPRWLRPMLDRVSVARGLRVAEVEDSGRIEREGFVDRLPRFDRLLSSAHLFEQAEHHFRRTRRFLDLELPDPPTIMHWTYPIPIRVAGARNIYTLHDLVPLKLPFATLDRKRFYHRLVERCVVEGDHIVTVSEASRRDIIELLGAPEAGVTNTYQHTPMPAALADEMVDVEAVFGVKPDGFFLFFGAIEPKKNVARLAEAFLSTDTPHPLVLVGGRGWQKDEELRLVEAAQRRSGASGPRIIQLDYLPRRLVMQLVRAARAVLFPSLYEGFGLPVLEAMQLGTPVITSNRASLPEVAGEAALIVDPYDVSALSAAIARIDRDADLRSKMRQAGLAQSARFSLGEHRRRLHALYSGVLAAPPR</sequence>
<proteinExistence type="predicted"/>
<dbReference type="EMBL" id="NBBI01000001">
    <property type="protein sequence ID" value="OWK33806.1"/>
    <property type="molecule type" value="Genomic_DNA"/>
</dbReference>
<dbReference type="CDD" id="cd03809">
    <property type="entry name" value="GT4_MtfB-like"/>
    <property type="match status" value="1"/>
</dbReference>
<feature type="domain" description="Glycosyl transferase family 1" evidence="2">
    <location>
        <begin position="254"/>
        <end position="408"/>
    </location>
</feature>
<dbReference type="Proteomes" id="UP000197290">
    <property type="component" value="Unassembled WGS sequence"/>
</dbReference>
<gene>
    <name evidence="3" type="ORF">SPDO_06940</name>
</gene>
<evidence type="ECO:0000256" key="1">
    <source>
        <dbReference type="ARBA" id="ARBA00022679"/>
    </source>
</evidence>
<keyword evidence="1 3" id="KW-0808">Transferase</keyword>
<protein>
    <submittedName>
        <fullName evidence="3">Glycogen synthase</fullName>
        <ecNumber evidence="3">2.4.1.11</ecNumber>
    </submittedName>
</protein>
<comment type="caution">
    <text evidence="3">The sequence shown here is derived from an EMBL/GenBank/DDBJ whole genome shotgun (WGS) entry which is preliminary data.</text>
</comment>
<dbReference type="GO" id="GO:0004373">
    <property type="term" value="F:alpha-1,4-glucan glucosyltransferase (UDP-glucose donor) activity"/>
    <property type="evidence" value="ECO:0007669"/>
    <property type="project" value="UniProtKB-EC"/>
</dbReference>
<keyword evidence="4" id="KW-1185">Reference proteome</keyword>
<dbReference type="Pfam" id="PF00534">
    <property type="entry name" value="Glycos_transf_1"/>
    <property type="match status" value="1"/>
</dbReference>
<evidence type="ECO:0000313" key="4">
    <source>
        <dbReference type="Proteomes" id="UP000197290"/>
    </source>
</evidence>
<evidence type="ECO:0000259" key="2">
    <source>
        <dbReference type="Pfam" id="PF00534"/>
    </source>
</evidence>
<dbReference type="AlphaFoldDB" id="A0A245ZVM7"/>
<organism evidence="3 4">
    <name type="scientific">Sphingomonas dokdonensis</name>
    <dbReference type="NCBI Taxonomy" id="344880"/>
    <lineage>
        <taxon>Bacteria</taxon>
        <taxon>Pseudomonadati</taxon>
        <taxon>Pseudomonadota</taxon>
        <taxon>Alphaproteobacteria</taxon>
        <taxon>Sphingomonadales</taxon>
        <taxon>Sphingomonadaceae</taxon>
        <taxon>Sphingomonas</taxon>
    </lineage>
</organism>
<keyword evidence="3" id="KW-0328">Glycosyltransferase</keyword>
<accession>A0A245ZVM7</accession>
<dbReference type="PANTHER" id="PTHR46401">
    <property type="entry name" value="GLYCOSYLTRANSFERASE WBBK-RELATED"/>
    <property type="match status" value="1"/>
</dbReference>
<dbReference type="PANTHER" id="PTHR46401:SF2">
    <property type="entry name" value="GLYCOSYLTRANSFERASE WBBK-RELATED"/>
    <property type="match status" value="1"/>
</dbReference>
<dbReference type="EC" id="2.4.1.11" evidence="3"/>
<dbReference type="InterPro" id="IPR001296">
    <property type="entry name" value="Glyco_trans_1"/>
</dbReference>
<dbReference type="OrthoDB" id="9801609at2"/>
<dbReference type="RefSeq" id="WP_088366006.1">
    <property type="nucleotide sequence ID" value="NZ_NBBI01000001.1"/>
</dbReference>
<evidence type="ECO:0000313" key="3">
    <source>
        <dbReference type="EMBL" id="OWK33806.1"/>
    </source>
</evidence>
<dbReference type="SUPFAM" id="SSF53756">
    <property type="entry name" value="UDP-Glycosyltransferase/glycogen phosphorylase"/>
    <property type="match status" value="1"/>
</dbReference>
<dbReference type="Gene3D" id="3.40.50.2000">
    <property type="entry name" value="Glycogen Phosphorylase B"/>
    <property type="match status" value="2"/>
</dbReference>
<reference evidence="3 4" key="1">
    <citation type="submission" date="2017-03" db="EMBL/GenBank/DDBJ databases">
        <title>Genome sequence of Sphingomonas dokdonensis DSM 21029.</title>
        <authorList>
            <person name="Poehlein A."/>
            <person name="Wuebbeler J.H."/>
            <person name="Steinbuechel A."/>
            <person name="Daniel R."/>
        </authorList>
    </citation>
    <scope>NUCLEOTIDE SEQUENCE [LARGE SCALE GENOMIC DNA]</scope>
    <source>
        <strain evidence="3 4">DSM 21029</strain>
    </source>
</reference>